<evidence type="ECO:0000313" key="2">
    <source>
        <dbReference type="Proteomes" id="UP000485058"/>
    </source>
</evidence>
<organism evidence="1 2">
    <name type="scientific">Haematococcus lacustris</name>
    <name type="common">Green alga</name>
    <name type="synonym">Haematococcus pluvialis</name>
    <dbReference type="NCBI Taxonomy" id="44745"/>
    <lineage>
        <taxon>Eukaryota</taxon>
        <taxon>Viridiplantae</taxon>
        <taxon>Chlorophyta</taxon>
        <taxon>core chlorophytes</taxon>
        <taxon>Chlorophyceae</taxon>
        <taxon>CS clade</taxon>
        <taxon>Chlamydomonadales</taxon>
        <taxon>Haematococcaceae</taxon>
        <taxon>Haematococcus</taxon>
    </lineage>
</organism>
<gene>
    <name evidence="1" type="ORF">HaLaN_27340</name>
</gene>
<dbReference type="Proteomes" id="UP000485058">
    <property type="component" value="Unassembled WGS sequence"/>
</dbReference>
<dbReference type="AlphaFoldDB" id="A0A6A0A8C5"/>
<accession>A0A6A0A8C5</accession>
<comment type="caution">
    <text evidence="1">The sequence shown here is derived from an EMBL/GenBank/DDBJ whole genome shotgun (WGS) entry which is preliminary data.</text>
</comment>
<evidence type="ECO:0000313" key="1">
    <source>
        <dbReference type="EMBL" id="GFH28792.1"/>
    </source>
</evidence>
<proteinExistence type="predicted"/>
<reference evidence="1 2" key="1">
    <citation type="submission" date="2020-02" db="EMBL/GenBank/DDBJ databases">
        <title>Draft genome sequence of Haematococcus lacustris strain NIES-144.</title>
        <authorList>
            <person name="Morimoto D."/>
            <person name="Nakagawa S."/>
            <person name="Yoshida T."/>
            <person name="Sawayama S."/>
        </authorList>
    </citation>
    <scope>NUCLEOTIDE SEQUENCE [LARGE SCALE GENOMIC DNA]</scope>
    <source>
        <strain evidence="1 2">NIES-144</strain>
    </source>
</reference>
<name>A0A6A0A8C5_HAELA</name>
<dbReference type="EMBL" id="BLLF01004039">
    <property type="protein sequence ID" value="GFH28792.1"/>
    <property type="molecule type" value="Genomic_DNA"/>
</dbReference>
<sequence length="181" mass="19828">MGMTIAYHADCLHGQWGLLQHRGQAQLDTGGRHNRQGTHRSSRTWRQRLHASHGAMLGNLGKIRSRCLFMHVGLVGSKGGGVLHCPSKVLACPHGHDLAISKFVPLRDALCLPYKCDLPLKAFERKDYARDTSGQLDVEVKDMAVEAGQALKGQRRLLDIVCDQMAVYRSASSACSTSALL</sequence>
<keyword evidence="2" id="KW-1185">Reference proteome</keyword>
<protein>
    <submittedName>
        <fullName evidence="1">Uncharacterized protein</fullName>
    </submittedName>
</protein>